<organism evidence="2 3">
    <name type="scientific">Aphis craccivora</name>
    <name type="common">Cowpea aphid</name>
    <dbReference type="NCBI Taxonomy" id="307492"/>
    <lineage>
        <taxon>Eukaryota</taxon>
        <taxon>Metazoa</taxon>
        <taxon>Ecdysozoa</taxon>
        <taxon>Arthropoda</taxon>
        <taxon>Hexapoda</taxon>
        <taxon>Insecta</taxon>
        <taxon>Pterygota</taxon>
        <taxon>Neoptera</taxon>
        <taxon>Paraneoptera</taxon>
        <taxon>Hemiptera</taxon>
        <taxon>Sternorrhyncha</taxon>
        <taxon>Aphidomorpha</taxon>
        <taxon>Aphidoidea</taxon>
        <taxon>Aphididae</taxon>
        <taxon>Aphidini</taxon>
        <taxon>Aphis</taxon>
        <taxon>Aphis</taxon>
    </lineage>
</organism>
<dbReference type="EMBL" id="VUJU01004333">
    <property type="protein sequence ID" value="KAF0754715.1"/>
    <property type="molecule type" value="Genomic_DNA"/>
</dbReference>
<keyword evidence="3" id="KW-1185">Reference proteome</keyword>
<proteinExistence type="predicted"/>
<dbReference type="Proteomes" id="UP000478052">
    <property type="component" value="Unassembled WGS sequence"/>
</dbReference>
<name>A0A6G0YFE4_APHCR</name>
<dbReference type="AlphaFoldDB" id="A0A6G0YFE4"/>
<comment type="caution">
    <text evidence="2">The sequence shown here is derived from an EMBL/GenBank/DDBJ whole genome shotgun (WGS) entry which is preliminary data.</text>
</comment>
<gene>
    <name evidence="2" type="ORF">FWK35_00029652</name>
</gene>
<evidence type="ECO:0000313" key="3">
    <source>
        <dbReference type="Proteomes" id="UP000478052"/>
    </source>
</evidence>
<sequence>MSSSSSSLPHRRRRRRTPPQQTAVALVAAALAIAVAVRSTVAAPQSDGDAVITIAGNQCKCVPFYLCESSNTVYVPSG</sequence>
<protein>
    <submittedName>
        <fullName evidence="2">Phenoloxidase-activating factor 2-like isoform X2</fullName>
    </submittedName>
</protein>
<accession>A0A6G0YFE4</accession>
<reference evidence="2 3" key="1">
    <citation type="submission" date="2019-08" db="EMBL/GenBank/DDBJ databases">
        <title>Whole genome of Aphis craccivora.</title>
        <authorList>
            <person name="Voronova N.V."/>
            <person name="Shulinski R.S."/>
            <person name="Bandarenka Y.V."/>
            <person name="Zhorov D.G."/>
            <person name="Warner D."/>
        </authorList>
    </citation>
    <scope>NUCLEOTIDE SEQUENCE [LARGE SCALE GENOMIC DNA]</scope>
    <source>
        <strain evidence="2">180601</strain>
        <tissue evidence="2">Whole Body</tissue>
    </source>
</reference>
<evidence type="ECO:0000256" key="1">
    <source>
        <dbReference type="SAM" id="MobiDB-lite"/>
    </source>
</evidence>
<evidence type="ECO:0000313" key="2">
    <source>
        <dbReference type="EMBL" id="KAF0754715.1"/>
    </source>
</evidence>
<feature type="region of interest" description="Disordered" evidence="1">
    <location>
        <begin position="1"/>
        <end position="21"/>
    </location>
</feature>